<organism evidence="2">
    <name type="scientific">Streptomyces sp. R44</name>
    <dbReference type="NCBI Taxonomy" id="3238633"/>
    <lineage>
        <taxon>Bacteria</taxon>
        <taxon>Bacillati</taxon>
        <taxon>Actinomycetota</taxon>
        <taxon>Actinomycetes</taxon>
        <taxon>Kitasatosporales</taxon>
        <taxon>Streptomycetaceae</taxon>
        <taxon>Streptomyces</taxon>
    </lineage>
</organism>
<dbReference type="Gene3D" id="1.10.443.10">
    <property type="entry name" value="Intergrase catalytic core"/>
    <property type="match status" value="1"/>
</dbReference>
<dbReference type="GO" id="GO:0015074">
    <property type="term" value="P:DNA integration"/>
    <property type="evidence" value="ECO:0007669"/>
    <property type="project" value="InterPro"/>
</dbReference>
<accession>A0AB39TER8</accession>
<dbReference type="InterPro" id="IPR011010">
    <property type="entry name" value="DNA_brk_join_enz"/>
</dbReference>
<reference evidence="2" key="1">
    <citation type="submission" date="2024-07" db="EMBL/GenBank/DDBJ databases">
        <authorList>
            <person name="Yu S.T."/>
        </authorList>
    </citation>
    <scope>NUCLEOTIDE SEQUENCE</scope>
    <source>
        <strain evidence="2">R44</strain>
    </source>
</reference>
<proteinExistence type="predicted"/>
<protein>
    <recommendedName>
        <fullName evidence="3">Integrase</fullName>
    </recommendedName>
</protein>
<evidence type="ECO:0000256" key="1">
    <source>
        <dbReference type="ARBA" id="ARBA00023172"/>
    </source>
</evidence>
<dbReference type="EMBL" id="CP163444">
    <property type="protein sequence ID" value="XDQ76625.1"/>
    <property type="molecule type" value="Genomic_DNA"/>
</dbReference>
<dbReference type="GO" id="GO:0006310">
    <property type="term" value="P:DNA recombination"/>
    <property type="evidence" value="ECO:0007669"/>
    <property type="project" value="UniProtKB-KW"/>
</dbReference>
<keyword evidence="1" id="KW-0233">DNA recombination</keyword>
<gene>
    <name evidence="2" type="ORF">AB5J54_07500</name>
</gene>
<dbReference type="AlphaFoldDB" id="A0AB39TER8"/>
<dbReference type="RefSeq" id="WP_369149250.1">
    <property type="nucleotide sequence ID" value="NZ_CP163444.1"/>
</dbReference>
<dbReference type="SUPFAM" id="SSF56349">
    <property type="entry name" value="DNA breaking-rejoining enzymes"/>
    <property type="match status" value="1"/>
</dbReference>
<evidence type="ECO:0000313" key="2">
    <source>
        <dbReference type="EMBL" id="XDQ76625.1"/>
    </source>
</evidence>
<dbReference type="GO" id="GO:0003677">
    <property type="term" value="F:DNA binding"/>
    <property type="evidence" value="ECO:0007669"/>
    <property type="project" value="InterPro"/>
</dbReference>
<dbReference type="InterPro" id="IPR013762">
    <property type="entry name" value="Integrase-like_cat_sf"/>
</dbReference>
<sequence>MSIHEVSRWLGHRSIKVTVDRYGHLTQDGQERCRQVVETTVGPHMLTPGRVPAVRGADLVLT</sequence>
<evidence type="ECO:0008006" key="3">
    <source>
        <dbReference type="Google" id="ProtNLM"/>
    </source>
</evidence>
<name>A0AB39TER8_9ACTN</name>